<dbReference type="PROSITE" id="PS00372">
    <property type="entry name" value="PTS_EIIA_TYPE_2_HIS"/>
    <property type="match status" value="1"/>
</dbReference>
<evidence type="ECO:0000256" key="2">
    <source>
        <dbReference type="ARBA" id="ARBA00022679"/>
    </source>
</evidence>
<reference evidence="4" key="1">
    <citation type="journal article" date="2014" name="Int. J. Syst. Evol. Microbiol.">
        <title>Complete genome sequence of Corynebacterium casei LMG S-19264T (=DSM 44701T), isolated from a smear-ripened cheese.</title>
        <authorList>
            <consortium name="US DOE Joint Genome Institute (JGI-PGF)"/>
            <person name="Walter F."/>
            <person name="Albersmeier A."/>
            <person name="Kalinowski J."/>
            <person name="Ruckert C."/>
        </authorList>
    </citation>
    <scope>NUCLEOTIDE SEQUENCE</scope>
    <source>
        <strain evidence="4">KCTC 42590</strain>
    </source>
</reference>
<organism evidence="4 5">
    <name type="scientific">Kordiimonas sediminis</name>
    <dbReference type="NCBI Taxonomy" id="1735581"/>
    <lineage>
        <taxon>Bacteria</taxon>
        <taxon>Pseudomonadati</taxon>
        <taxon>Pseudomonadota</taxon>
        <taxon>Alphaproteobacteria</taxon>
        <taxon>Kordiimonadales</taxon>
        <taxon>Kordiimonadaceae</taxon>
        <taxon>Kordiimonas</taxon>
    </lineage>
</organism>
<dbReference type="GO" id="GO:0005737">
    <property type="term" value="C:cytoplasm"/>
    <property type="evidence" value="ECO:0007669"/>
    <property type="project" value="UniProtKB-SubCell"/>
</dbReference>
<dbReference type="CDD" id="cd00211">
    <property type="entry name" value="PTS_IIA_fru"/>
    <property type="match status" value="1"/>
</dbReference>
<dbReference type="SUPFAM" id="SSF55804">
    <property type="entry name" value="Phoshotransferase/anion transport protein"/>
    <property type="match status" value="1"/>
</dbReference>
<dbReference type="Proteomes" id="UP000630923">
    <property type="component" value="Unassembled WGS sequence"/>
</dbReference>
<comment type="subcellular location">
    <subcellularLocation>
        <location evidence="1">Cytoplasm</location>
    </subcellularLocation>
</comment>
<proteinExistence type="predicted"/>
<dbReference type="GO" id="GO:0008982">
    <property type="term" value="F:protein-N(PI)-phosphohistidine-sugar phosphotransferase activity"/>
    <property type="evidence" value="ECO:0007669"/>
    <property type="project" value="InterPro"/>
</dbReference>
<sequence>MGIEDLLTPGTVLGSFRASSKKQTLMALAEHISAAHSLDSRIVFDALQAREKIGSTGVGHGVAIPHARIPNLEKIVGLFAHLKTPVEFESVDDQPVDLVFMLLAPEEAGAEHLKALAKVSRLLRDETMCDKIRRTTDSSALYAMIAQPSSNAA</sequence>
<dbReference type="EMBL" id="BNCI01000001">
    <property type="protein sequence ID" value="GHF15931.1"/>
    <property type="molecule type" value="Genomic_DNA"/>
</dbReference>
<dbReference type="NCBIfam" id="TIGR01419">
    <property type="entry name" value="nitro_reg_IIA"/>
    <property type="match status" value="1"/>
</dbReference>
<dbReference type="AlphaFoldDB" id="A0A919AN30"/>
<dbReference type="PANTHER" id="PTHR47738">
    <property type="entry name" value="PTS SYSTEM FRUCTOSE-LIKE EIIA COMPONENT-RELATED"/>
    <property type="match status" value="1"/>
</dbReference>
<dbReference type="InterPro" id="IPR002178">
    <property type="entry name" value="PTS_EIIA_type-2_dom"/>
</dbReference>
<evidence type="ECO:0000259" key="3">
    <source>
        <dbReference type="PROSITE" id="PS51094"/>
    </source>
</evidence>
<accession>A0A919AN30</accession>
<dbReference type="RefSeq" id="WP_191250226.1">
    <property type="nucleotide sequence ID" value="NZ_BNCI01000001.1"/>
</dbReference>
<evidence type="ECO:0000313" key="4">
    <source>
        <dbReference type="EMBL" id="GHF15931.1"/>
    </source>
</evidence>
<gene>
    <name evidence="4" type="ORF">GCM10017044_07720</name>
</gene>
<evidence type="ECO:0000256" key="1">
    <source>
        <dbReference type="ARBA" id="ARBA00004496"/>
    </source>
</evidence>
<keyword evidence="2" id="KW-0808">Transferase</keyword>
<name>A0A919AN30_9PROT</name>
<comment type="caution">
    <text evidence="4">The sequence shown here is derived from an EMBL/GenBank/DDBJ whole genome shotgun (WGS) entry which is preliminary data.</text>
</comment>
<feature type="domain" description="PTS EIIA type-2" evidence="3">
    <location>
        <begin position="5"/>
        <end position="148"/>
    </location>
</feature>
<dbReference type="InterPro" id="IPR051541">
    <property type="entry name" value="PTS_SugarTrans_NitroReg"/>
</dbReference>
<reference evidence="4" key="2">
    <citation type="submission" date="2020-09" db="EMBL/GenBank/DDBJ databases">
        <authorList>
            <person name="Sun Q."/>
            <person name="Kim S."/>
        </authorList>
    </citation>
    <scope>NUCLEOTIDE SEQUENCE</scope>
    <source>
        <strain evidence="4">KCTC 42590</strain>
    </source>
</reference>
<dbReference type="PANTHER" id="PTHR47738:SF1">
    <property type="entry name" value="NITROGEN REGULATORY PROTEIN"/>
    <property type="match status" value="1"/>
</dbReference>
<dbReference type="Pfam" id="PF00359">
    <property type="entry name" value="PTS_EIIA_2"/>
    <property type="match status" value="1"/>
</dbReference>
<dbReference type="InterPro" id="IPR006320">
    <property type="entry name" value="PTS_Nitro_regul"/>
</dbReference>
<dbReference type="GO" id="GO:0009401">
    <property type="term" value="P:phosphoenolpyruvate-dependent sugar phosphotransferase system"/>
    <property type="evidence" value="ECO:0007669"/>
    <property type="project" value="InterPro"/>
</dbReference>
<protein>
    <submittedName>
        <fullName evidence="4">PTS IIA-like nitrogen-regulatory protein PtsN</fullName>
    </submittedName>
</protein>
<dbReference type="InterPro" id="IPR016152">
    <property type="entry name" value="PTrfase/Anion_transptr"/>
</dbReference>
<dbReference type="Gene3D" id="3.40.930.10">
    <property type="entry name" value="Mannitol-specific EII, Chain A"/>
    <property type="match status" value="1"/>
</dbReference>
<keyword evidence="5" id="KW-1185">Reference proteome</keyword>
<evidence type="ECO:0000313" key="5">
    <source>
        <dbReference type="Proteomes" id="UP000630923"/>
    </source>
</evidence>
<dbReference type="PROSITE" id="PS51094">
    <property type="entry name" value="PTS_EIIA_TYPE_2"/>
    <property type="match status" value="1"/>
</dbReference>
<dbReference type="FunFam" id="3.40.930.10:FF:000009">
    <property type="entry name" value="PTS system, fructose specific IIABC component"/>
    <property type="match status" value="1"/>
</dbReference>
<dbReference type="GO" id="GO:0030295">
    <property type="term" value="F:protein kinase activator activity"/>
    <property type="evidence" value="ECO:0007669"/>
    <property type="project" value="TreeGrafter"/>
</dbReference>